<sequence length="293" mass="33027">MSGISTNNTANTAAANLRYPKRQRSAVSYAETNNLSDGNIAEVNDTSQNSGSPTKKKAKKSFSIAADSDSSDGEYELKAPKRKPNKPKFPVKVAAGGIFPFLNLPPEIRNRIYHWCLTIDGGKTMTLEDDLQNYPGRVNIERTKRETLAFRANKPYQRVTDGYRNPNPQGITADGKRVDRYISTPLLIPKVLRINKQIYAEAINMLYSRTFIFRSAKAVMTFVLAIGARNCELIKRIHLDFDIANNERHEMNIMLQMLVSCTIFARTQVSGELAEQDDGKDWGPEGTRRRVRH</sequence>
<dbReference type="PANTHER" id="PTHR38790">
    <property type="entry name" value="2EXR DOMAIN-CONTAINING PROTEIN-RELATED"/>
    <property type="match status" value="1"/>
</dbReference>
<evidence type="ECO:0000313" key="3">
    <source>
        <dbReference type="EMBL" id="KAF2675518.1"/>
    </source>
</evidence>
<feature type="compositionally biased region" description="Low complexity" evidence="1">
    <location>
        <begin position="1"/>
        <end position="16"/>
    </location>
</feature>
<evidence type="ECO:0000259" key="2">
    <source>
        <dbReference type="Pfam" id="PF24864"/>
    </source>
</evidence>
<dbReference type="OrthoDB" id="5397846at2759"/>
<gene>
    <name evidence="3" type="ORF">BT63DRAFT_450506</name>
</gene>
<feature type="domain" description="DUF7730" evidence="2">
    <location>
        <begin position="101"/>
        <end position="246"/>
    </location>
</feature>
<organism evidence="3 4">
    <name type="scientific">Microthyrium microscopicum</name>
    <dbReference type="NCBI Taxonomy" id="703497"/>
    <lineage>
        <taxon>Eukaryota</taxon>
        <taxon>Fungi</taxon>
        <taxon>Dikarya</taxon>
        <taxon>Ascomycota</taxon>
        <taxon>Pezizomycotina</taxon>
        <taxon>Dothideomycetes</taxon>
        <taxon>Dothideomycetes incertae sedis</taxon>
        <taxon>Microthyriales</taxon>
        <taxon>Microthyriaceae</taxon>
        <taxon>Microthyrium</taxon>
    </lineage>
</organism>
<evidence type="ECO:0000256" key="1">
    <source>
        <dbReference type="SAM" id="MobiDB-lite"/>
    </source>
</evidence>
<dbReference type="EMBL" id="MU004230">
    <property type="protein sequence ID" value="KAF2675518.1"/>
    <property type="molecule type" value="Genomic_DNA"/>
</dbReference>
<name>A0A6A6UWS3_9PEZI</name>
<protein>
    <recommendedName>
        <fullName evidence="2">DUF7730 domain-containing protein</fullName>
    </recommendedName>
</protein>
<dbReference type="InterPro" id="IPR056632">
    <property type="entry name" value="DUF7730"/>
</dbReference>
<feature type="compositionally biased region" description="Polar residues" evidence="1">
    <location>
        <begin position="44"/>
        <end position="53"/>
    </location>
</feature>
<dbReference type="Proteomes" id="UP000799302">
    <property type="component" value="Unassembled WGS sequence"/>
</dbReference>
<accession>A0A6A6UWS3</accession>
<evidence type="ECO:0000313" key="4">
    <source>
        <dbReference type="Proteomes" id="UP000799302"/>
    </source>
</evidence>
<reference evidence="3" key="1">
    <citation type="journal article" date="2020" name="Stud. Mycol.">
        <title>101 Dothideomycetes genomes: a test case for predicting lifestyles and emergence of pathogens.</title>
        <authorList>
            <person name="Haridas S."/>
            <person name="Albert R."/>
            <person name="Binder M."/>
            <person name="Bloem J."/>
            <person name="Labutti K."/>
            <person name="Salamov A."/>
            <person name="Andreopoulos B."/>
            <person name="Baker S."/>
            <person name="Barry K."/>
            <person name="Bills G."/>
            <person name="Bluhm B."/>
            <person name="Cannon C."/>
            <person name="Castanera R."/>
            <person name="Culley D."/>
            <person name="Daum C."/>
            <person name="Ezra D."/>
            <person name="Gonzalez J."/>
            <person name="Henrissat B."/>
            <person name="Kuo A."/>
            <person name="Liang C."/>
            <person name="Lipzen A."/>
            <person name="Lutzoni F."/>
            <person name="Magnuson J."/>
            <person name="Mondo S."/>
            <person name="Nolan M."/>
            <person name="Ohm R."/>
            <person name="Pangilinan J."/>
            <person name="Park H.-J."/>
            <person name="Ramirez L."/>
            <person name="Alfaro M."/>
            <person name="Sun H."/>
            <person name="Tritt A."/>
            <person name="Yoshinaga Y."/>
            <person name="Zwiers L.-H."/>
            <person name="Turgeon B."/>
            <person name="Goodwin S."/>
            <person name="Spatafora J."/>
            <person name="Crous P."/>
            <person name="Grigoriev I."/>
        </authorList>
    </citation>
    <scope>NUCLEOTIDE SEQUENCE</scope>
    <source>
        <strain evidence="3">CBS 115976</strain>
    </source>
</reference>
<dbReference type="Pfam" id="PF24864">
    <property type="entry name" value="DUF7730"/>
    <property type="match status" value="1"/>
</dbReference>
<dbReference type="AlphaFoldDB" id="A0A6A6UWS3"/>
<feature type="region of interest" description="Disordered" evidence="1">
    <location>
        <begin position="1"/>
        <end position="88"/>
    </location>
</feature>
<keyword evidence="4" id="KW-1185">Reference proteome</keyword>
<proteinExistence type="predicted"/>